<protein>
    <recommendedName>
        <fullName evidence="4">Transmembrane protein</fullName>
    </recommendedName>
</protein>
<keyword evidence="1" id="KW-0812">Transmembrane</keyword>
<feature type="transmembrane region" description="Helical" evidence="1">
    <location>
        <begin position="21"/>
        <end position="40"/>
    </location>
</feature>
<dbReference type="EMBL" id="CP063194">
    <property type="protein sequence ID" value="WCZ37866.1"/>
    <property type="molecule type" value="Genomic_DNA"/>
</dbReference>
<name>A0ABY7UGL4_9CORY</name>
<keyword evidence="3" id="KW-1185">Reference proteome</keyword>
<evidence type="ECO:0000313" key="3">
    <source>
        <dbReference type="Proteomes" id="UP001218071"/>
    </source>
</evidence>
<evidence type="ECO:0000313" key="2">
    <source>
        <dbReference type="EMBL" id="WCZ37866.1"/>
    </source>
</evidence>
<evidence type="ECO:0000256" key="1">
    <source>
        <dbReference type="SAM" id="Phobius"/>
    </source>
</evidence>
<sequence length="150" mass="16732">MPNRWSRAKVSGYVERYLPRLLAVAWAAWAAATAVAYVHLVPKQLEAVDGAIATPVWLLWAVAAVALLLGVLVPSRASDRATDWASWLRIIGMMIVTAELVIWSVAFFVDEPRGWVSGKNYAMLLVNALFSTWMIARERARVKRVVPYGH</sequence>
<feature type="transmembrane region" description="Helical" evidence="1">
    <location>
        <begin position="121"/>
        <end position="136"/>
    </location>
</feature>
<feature type="transmembrane region" description="Helical" evidence="1">
    <location>
        <begin position="52"/>
        <end position="75"/>
    </location>
</feature>
<reference evidence="2 3" key="1">
    <citation type="submission" date="2020-10" db="EMBL/GenBank/DDBJ databases">
        <title>Complete genome sequence of Corynebacterium jeddahense DSM 45997, type strain of Corynebacterium jeddahense.</title>
        <authorList>
            <person name="Busche T."/>
            <person name="Kalinowski J."/>
            <person name="Ruckert C."/>
        </authorList>
    </citation>
    <scope>NUCLEOTIDE SEQUENCE [LARGE SCALE GENOMIC DNA]</scope>
    <source>
        <strain evidence="2 3">DSM 45997</strain>
    </source>
</reference>
<evidence type="ECO:0008006" key="4">
    <source>
        <dbReference type="Google" id="ProtNLM"/>
    </source>
</evidence>
<dbReference type="RefSeq" id="WP_157034407.1">
    <property type="nucleotide sequence ID" value="NZ_CBYN010000018.1"/>
</dbReference>
<organism evidence="2 3">
    <name type="scientific">Corynebacterium jeddahense</name>
    <dbReference type="NCBI Taxonomy" id="1414719"/>
    <lineage>
        <taxon>Bacteria</taxon>
        <taxon>Bacillati</taxon>
        <taxon>Actinomycetota</taxon>
        <taxon>Actinomycetes</taxon>
        <taxon>Mycobacteriales</taxon>
        <taxon>Corynebacteriaceae</taxon>
        <taxon>Corynebacterium</taxon>
    </lineage>
</organism>
<proteinExistence type="predicted"/>
<keyword evidence="1" id="KW-0472">Membrane</keyword>
<keyword evidence="1" id="KW-1133">Transmembrane helix</keyword>
<feature type="transmembrane region" description="Helical" evidence="1">
    <location>
        <begin position="87"/>
        <end position="109"/>
    </location>
</feature>
<dbReference type="Proteomes" id="UP001218071">
    <property type="component" value="Chromosome"/>
</dbReference>
<gene>
    <name evidence="2" type="ORF">CJEDD_01195</name>
</gene>
<accession>A0ABY7UGL4</accession>